<dbReference type="GeneID" id="92832515"/>
<evidence type="ECO:0000313" key="2">
    <source>
        <dbReference type="EMBL" id="RGS38661.1"/>
    </source>
</evidence>
<keyword evidence="1" id="KW-0472">Membrane</keyword>
<protein>
    <submittedName>
        <fullName evidence="2">Uncharacterized protein</fullName>
    </submittedName>
</protein>
<dbReference type="EMBL" id="QRVK01000037">
    <property type="protein sequence ID" value="RGS38661.1"/>
    <property type="molecule type" value="Genomic_DNA"/>
</dbReference>
<comment type="caution">
    <text evidence="2">The sequence shown here is derived from an EMBL/GenBank/DDBJ whole genome shotgun (WGS) entry which is preliminary data.</text>
</comment>
<dbReference type="Proteomes" id="UP000283295">
    <property type="component" value="Unassembled WGS sequence"/>
</dbReference>
<organism evidence="2 3">
    <name type="scientific">Coprococcus eutactus</name>
    <dbReference type="NCBI Taxonomy" id="33043"/>
    <lineage>
        <taxon>Bacteria</taxon>
        <taxon>Bacillati</taxon>
        <taxon>Bacillota</taxon>
        <taxon>Clostridia</taxon>
        <taxon>Lachnospirales</taxon>
        <taxon>Lachnospiraceae</taxon>
        <taxon>Coprococcus</taxon>
    </lineage>
</organism>
<sequence length="115" mass="12998">MSIFSDISNITSKKRKLEVPEPKTNLFVRGIVLFALGLLGASVYTIEDIDKTPALVFLCIGAALIIAGIITLICYGKQVTAFKKYTPTWEKHRSIFDDFAIELNHWYDSDMRPRS</sequence>
<gene>
    <name evidence="2" type="ORF">DWX94_11510</name>
</gene>
<reference evidence="2 3" key="1">
    <citation type="submission" date="2018-08" db="EMBL/GenBank/DDBJ databases">
        <title>A genome reference for cultivated species of the human gut microbiota.</title>
        <authorList>
            <person name="Zou Y."/>
            <person name="Xue W."/>
            <person name="Luo G."/>
        </authorList>
    </citation>
    <scope>NUCLEOTIDE SEQUENCE [LARGE SCALE GENOMIC DNA]</scope>
    <source>
        <strain evidence="2 3">AF22-21</strain>
    </source>
</reference>
<accession>A0A412ILR8</accession>
<proteinExistence type="predicted"/>
<dbReference type="AlphaFoldDB" id="A0A412ILR8"/>
<evidence type="ECO:0000256" key="1">
    <source>
        <dbReference type="SAM" id="Phobius"/>
    </source>
</evidence>
<name>A0A412ILR8_9FIRM</name>
<feature type="transmembrane region" description="Helical" evidence="1">
    <location>
        <begin position="52"/>
        <end position="75"/>
    </location>
</feature>
<feature type="transmembrane region" description="Helical" evidence="1">
    <location>
        <begin position="26"/>
        <end position="46"/>
    </location>
</feature>
<evidence type="ECO:0000313" key="3">
    <source>
        <dbReference type="Proteomes" id="UP000283295"/>
    </source>
</evidence>
<keyword evidence="1" id="KW-1133">Transmembrane helix</keyword>
<keyword evidence="1" id="KW-0812">Transmembrane</keyword>
<dbReference type="RefSeq" id="WP_004853639.1">
    <property type="nucleotide sequence ID" value="NZ_CABIWG010000010.1"/>
</dbReference>